<evidence type="ECO:0000313" key="11">
    <source>
        <dbReference type="EMBL" id="VAX06885.1"/>
    </source>
</evidence>
<gene>
    <name evidence="11" type="ORF">MNBD_ALPHA03-174</name>
</gene>
<dbReference type="Pfam" id="PF07715">
    <property type="entry name" value="Plug"/>
    <property type="match status" value="1"/>
</dbReference>
<feature type="domain" description="TonB-dependent receptor-like beta-barrel" evidence="9">
    <location>
        <begin position="185"/>
        <end position="430"/>
    </location>
</feature>
<dbReference type="PANTHER" id="PTHR30069">
    <property type="entry name" value="TONB-DEPENDENT OUTER MEMBRANE RECEPTOR"/>
    <property type="match status" value="1"/>
</dbReference>
<dbReference type="Gene3D" id="2.170.130.10">
    <property type="entry name" value="TonB-dependent receptor, plug domain"/>
    <property type="match status" value="1"/>
</dbReference>
<proteinExistence type="predicted"/>
<evidence type="ECO:0000256" key="4">
    <source>
        <dbReference type="ARBA" id="ARBA00022729"/>
    </source>
</evidence>
<protein>
    <submittedName>
        <fullName evidence="11">TonB-dependent receptor</fullName>
    </submittedName>
</protein>
<reference evidence="11" key="1">
    <citation type="submission" date="2018-06" db="EMBL/GenBank/DDBJ databases">
        <authorList>
            <person name="Zhirakovskaya E."/>
        </authorList>
    </citation>
    <scope>NUCLEOTIDE SEQUENCE</scope>
</reference>
<keyword evidence="7 11" id="KW-0675">Receptor</keyword>
<dbReference type="EMBL" id="UOFW01000187">
    <property type="protein sequence ID" value="VAX06885.1"/>
    <property type="molecule type" value="Genomic_DNA"/>
</dbReference>
<dbReference type="GO" id="GO:0009279">
    <property type="term" value="C:cell outer membrane"/>
    <property type="evidence" value="ECO:0007669"/>
    <property type="project" value="UniProtKB-SubCell"/>
</dbReference>
<evidence type="ECO:0000256" key="1">
    <source>
        <dbReference type="ARBA" id="ARBA00004571"/>
    </source>
</evidence>
<dbReference type="GO" id="GO:0044718">
    <property type="term" value="P:siderophore transmembrane transport"/>
    <property type="evidence" value="ECO:0007669"/>
    <property type="project" value="TreeGrafter"/>
</dbReference>
<feature type="domain" description="TonB-dependent receptor plug" evidence="10">
    <location>
        <begin position="55"/>
        <end position="163"/>
    </location>
</feature>
<evidence type="ECO:0000256" key="2">
    <source>
        <dbReference type="ARBA" id="ARBA00022448"/>
    </source>
</evidence>
<dbReference type="PANTHER" id="PTHR30069:SF29">
    <property type="entry name" value="HEMOGLOBIN AND HEMOGLOBIN-HAPTOGLOBIN-BINDING PROTEIN 1-RELATED"/>
    <property type="match status" value="1"/>
</dbReference>
<evidence type="ECO:0000256" key="3">
    <source>
        <dbReference type="ARBA" id="ARBA00022692"/>
    </source>
</evidence>
<dbReference type="InterPro" id="IPR039426">
    <property type="entry name" value="TonB-dep_rcpt-like"/>
</dbReference>
<dbReference type="InterPro" id="IPR037066">
    <property type="entry name" value="Plug_dom_sf"/>
</dbReference>
<dbReference type="InterPro" id="IPR012910">
    <property type="entry name" value="Plug_dom"/>
</dbReference>
<comment type="subcellular location">
    <subcellularLocation>
        <location evidence="1">Cell outer membrane</location>
        <topology evidence="1">Multi-pass membrane protein</topology>
    </subcellularLocation>
</comment>
<dbReference type="Gene3D" id="2.40.170.20">
    <property type="entry name" value="TonB-dependent receptor, beta-barrel domain"/>
    <property type="match status" value="1"/>
</dbReference>
<keyword evidence="6" id="KW-0472">Membrane</keyword>
<keyword evidence="3" id="KW-0812">Transmembrane</keyword>
<evidence type="ECO:0000256" key="5">
    <source>
        <dbReference type="ARBA" id="ARBA00023077"/>
    </source>
</evidence>
<keyword evidence="2" id="KW-0813">Transport</keyword>
<dbReference type="InterPro" id="IPR036942">
    <property type="entry name" value="Beta-barrel_TonB_sf"/>
</dbReference>
<accession>A0A3B1BKX9</accession>
<organism evidence="11">
    <name type="scientific">hydrothermal vent metagenome</name>
    <dbReference type="NCBI Taxonomy" id="652676"/>
    <lineage>
        <taxon>unclassified sequences</taxon>
        <taxon>metagenomes</taxon>
        <taxon>ecological metagenomes</taxon>
    </lineage>
</organism>
<name>A0A3B1BKX9_9ZZZZ</name>
<evidence type="ECO:0000259" key="10">
    <source>
        <dbReference type="Pfam" id="PF07715"/>
    </source>
</evidence>
<evidence type="ECO:0000256" key="7">
    <source>
        <dbReference type="ARBA" id="ARBA00023170"/>
    </source>
</evidence>
<evidence type="ECO:0000256" key="8">
    <source>
        <dbReference type="ARBA" id="ARBA00023237"/>
    </source>
</evidence>
<evidence type="ECO:0000256" key="6">
    <source>
        <dbReference type="ARBA" id="ARBA00023136"/>
    </source>
</evidence>
<keyword evidence="8" id="KW-0998">Cell outer membrane</keyword>
<dbReference type="PROSITE" id="PS52016">
    <property type="entry name" value="TONB_DEPENDENT_REC_3"/>
    <property type="match status" value="1"/>
</dbReference>
<keyword evidence="4" id="KW-0732">Signal</keyword>
<dbReference type="GO" id="GO:0015344">
    <property type="term" value="F:siderophore uptake transmembrane transporter activity"/>
    <property type="evidence" value="ECO:0007669"/>
    <property type="project" value="TreeGrafter"/>
</dbReference>
<evidence type="ECO:0000259" key="9">
    <source>
        <dbReference type="Pfam" id="PF00593"/>
    </source>
</evidence>
<sequence>MGNIMKIILLSLTASFLSTTALTSLSHAADVEGSNVNQNTMEEVIVTANRRQQPLSEIGTSMSVISDVDIERGQYSYVLDALADVPGVSIAQSGSFGGVASVSIRGAGSGNTVILVDGVQLNDPSSPGNGYDFAGLDPYNIARIEVLRGPQSVLYGSDAIGGVINVITKTGGDGFGGNIFGEFGSYNSFRGGANLFGGTQKLGINVAVSGISTDGISAADENDGNIETDAYKAFTLSSKVTFRPTDIFNGEIITRYSDNRSEFDNFGPVDGDMVAYFDEFMIAGRANLDLLDDRFANTISVEYSTIDRRNEANGVESFTAEGTRVNIDYLGVYTPVSGWTITAGAQREETKAITIDPNSFSINSLLGEVAFTQVKGLVLTGGLRFDDHETFGSELTARVTGSYTIEETGTRILANWSEGFKAPSIFQLTYICSFCGLTEPTAGL</sequence>
<dbReference type="Pfam" id="PF00593">
    <property type="entry name" value="TonB_dep_Rec_b-barrel"/>
    <property type="match status" value="1"/>
</dbReference>
<dbReference type="InterPro" id="IPR000531">
    <property type="entry name" value="Beta-barrel_TonB"/>
</dbReference>
<feature type="non-terminal residue" evidence="11">
    <location>
        <position position="444"/>
    </location>
</feature>
<dbReference type="AlphaFoldDB" id="A0A3B1BKX9"/>
<dbReference type="SUPFAM" id="SSF56935">
    <property type="entry name" value="Porins"/>
    <property type="match status" value="1"/>
</dbReference>
<keyword evidence="5" id="KW-0798">TonB box</keyword>